<dbReference type="SUPFAM" id="SSF51101">
    <property type="entry name" value="Mannose-binding lectins"/>
    <property type="match status" value="1"/>
</dbReference>
<protein>
    <recommendedName>
        <fullName evidence="4">Jacalin-type lectin domain-containing protein</fullName>
    </recommendedName>
</protein>
<organism evidence="5 6">
    <name type="scientific">Kalanchoe fedtschenkoi</name>
    <name type="common">Lavender scallops</name>
    <name type="synonym">South American air plant</name>
    <dbReference type="NCBI Taxonomy" id="63787"/>
    <lineage>
        <taxon>Eukaryota</taxon>
        <taxon>Viridiplantae</taxon>
        <taxon>Streptophyta</taxon>
        <taxon>Embryophyta</taxon>
        <taxon>Tracheophyta</taxon>
        <taxon>Spermatophyta</taxon>
        <taxon>Magnoliopsida</taxon>
        <taxon>eudicotyledons</taxon>
        <taxon>Gunneridae</taxon>
        <taxon>Pentapetalae</taxon>
        <taxon>Saxifragales</taxon>
        <taxon>Crassulaceae</taxon>
        <taxon>Kalanchoe</taxon>
    </lineage>
</organism>
<evidence type="ECO:0000256" key="2">
    <source>
        <dbReference type="ARBA" id="ARBA00022734"/>
    </source>
</evidence>
<dbReference type="GO" id="GO:0030246">
    <property type="term" value="F:carbohydrate binding"/>
    <property type="evidence" value="ECO:0007669"/>
    <property type="project" value="UniProtKB-KW"/>
</dbReference>
<evidence type="ECO:0000313" key="6">
    <source>
        <dbReference type="Proteomes" id="UP000594263"/>
    </source>
</evidence>
<keyword evidence="2" id="KW-0430">Lectin</keyword>
<proteinExistence type="inferred from homology"/>
<dbReference type="SMART" id="SM00915">
    <property type="entry name" value="Jacalin"/>
    <property type="match status" value="1"/>
</dbReference>
<dbReference type="InterPro" id="IPR001229">
    <property type="entry name" value="Jacalin-like_lectin_dom"/>
</dbReference>
<dbReference type="PANTHER" id="PTHR47293">
    <property type="entry name" value="JACALIN-RELATED LECTIN 3"/>
    <property type="match status" value="1"/>
</dbReference>
<evidence type="ECO:0000259" key="4">
    <source>
        <dbReference type="PROSITE" id="PS51752"/>
    </source>
</evidence>
<dbReference type="Proteomes" id="UP000594263">
    <property type="component" value="Unplaced"/>
</dbReference>
<name>A0A7N0VD17_KALFE</name>
<feature type="region of interest" description="Disordered" evidence="3">
    <location>
        <begin position="1"/>
        <end position="23"/>
    </location>
</feature>
<comment type="similarity">
    <text evidence="1">Belongs to the jacalin lectin family.</text>
</comment>
<dbReference type="EnsemblPlants" id="Kaladp0578s0001.1.v1.1">
    <property type="protein sequence ID" value="Kaladp0578s0001.1.v1.1"/>
    <property type="gene ID" value="Kaladp0578s0001.v1.1"/>
</dbReference>
<evidence type="ECO:0000313" key="5">
    <source>
        <dbReference type="EnsemblPlants" id="Kaladp0578s0001.1.v1.1"/>
    </source>
</evidence>
<dbReference type="PANTHER" id="PTHR47293:SF70">
    <property type="entry name" value="JACALIN-RELATED LECTIN 24-RELATED"/>
    <property type="match status" value="1"/>
</dbReference>
<evidence type="ECO:0000256" key="1">
    <source>
        <dbReference type="ARBA" id="ARBA00006568"/>
    </source>
</evidence>
<evidence type="ECO:0000256" key="3">
    <source>
        <dbReference type="SAM" id="MobiDB-lite"/>
    </source>
</evidence>
<dbReference type="Pfam" id="PF01419">
    <property type="entry name" value="Jacalin"/>
    <property type="match status" value="1"/>
</dbReference>
<sequence>MSKSIREMIKLGPVGQPGEGKSWDEKGRSQIYQMFISYGVDMLNGLQFQYVEKGSLVLSDPLGNMAGANFKLIKLDYPSEYITWVKIKKSLTGIRWLAFKTNLGNLHGPFPPTSLKPDAYKRISDDEDMLSTGFDLGNDNQFGGFYGTYDSNTIRSLGIYVQPMSSMKTASASQNGDPVPGLK</sequence>
<keyword evidence="6" id="KW-1185">Reference proteome</keyword>
<feature type="domain" description="Jacalin-type lectin" evidence="4">
    <location>
        <begin position="8"/>
        <end position="163"/>
    </location>
</feature>
<dbReference type="OMA" id="NQREDYC"/>
<dbReference type="Gene3D" id="2.100.10.30">
    <property type="entry name" value="Jacalin-like lectin domain"/>
    <property type="match status" value="1"/>
</dbReference>
<dbReference type="AlphaFoldDB" id="A0A7N0VD17"/>
<dbReference type="PROSITE" id="PS51752">
    <property type="entry name" value="JACALIN_LECTIN"/>
    <property type="match status" value="1"/>
</dbReference>
<dbReference type="Gramene" id="Kaladp0578s0001.1.v1.1">
    <property type="protein sequence ID" value="Kaladp0578s0001.1.v1.1"/>
    <property type="gene ID" value="Kaladp0578s0001.v1.1"/>
</dbReference>
<accession>A0A7N0VD17</accession>
<dbReference type="InterPro" id="IPR036404">
    <property type="entry name" value="Jacalin-like_lectin_dom_sf"/>
</dbReference>
<reference evidence="5" key="1">
    <citation type="submission" date="2021-01" db="UniProtKB">
        <authorList>
            <consortium name="EnsemblPlants"/>
        </authorList>
    </citation>
    <scope>IDENTIFICATION</scope>
</reference>